<feature type="transmembrane region" description="Helical" evidence="5">
    <location>
        <begin position="57"/>
        <end position="76"/>
    </location>
</feature>
<evidence type="ECO:0000256" key="4">
    <source>
        <dbReference type="ARBA" id="ARBA00023136"/>
    </source>
</evidence>
<dbReference type="InterPro" id="IPR020846">
    <property type="entry name" value="MFS_dom"/>
</dbReference>
<dbReference type="Gene3D" id="1.20.1720.10">
    <property type="entry name" value="Multidrug resistance protein D"/>
    <property type="match status" value="1"/>
</dbReference>
<evidence type="ECO:0000256" key="3">
    <source>
        <dbReference type="ARBA" id="ARBA00022989"/>
    </source>
</evidence>
<organism evidence="7 8">
    <name type="scientific">Psychromicrobium silvestre</name>
    <dbReference type="NCBI Taxonomy" id="1645614"/>
    <lineage>
        <taxon>Bacteria</taxon>
        <taxon>Bacillati</taxon>
        <taxon>Actinomycetota</taxon>
        <taxon>Actinomycetes</taxon>
        <taxon>Micrococcales</taxon>
        <taxon>Micrococcaceae</taxon>
        <taxon>Psychromicrobium</taxon>
    </lineage>
</organism>
<keyword evidence="8" id="KW-1185">Reference proteome</keyword>
<feature type="transmembrane region" description="Helical" evidence="5">
    <location>
        <begin position="334"/>
        <end position="353"/>
    </location>
</feature>
<dbReference type="PRINTS" id="PR01036">
    <property type="entry name" value="TCRTETB"/>
</dbReference>
<evidence type="ECO:0000256" key="5">
    <source>
        <dbReference type="SAM" id="Phobius"/>
    </source>
</evidence>
<dbReference type="SUPFAM" id="SSF103473">
    <property type="entry name" value="MFS general substrate transporter"/>
    <property type="match status" value="1"/>
</dbReference>
<dbReference type="AlphaFoldDB" id="A0A7Y9LSN0"/>
<evidence type="ECO:0000313" key="8">
    <source>
        <dbReference type="Proteomes" id="UP000521748"/>
    </source>
</evidence>
<feature type="transmembrane region" description="Helical" evidence="5">
    <location>
        <begin position="113"/>
        <end position="131"/>
    </location>
</feature>
<dbReference type="EMBL" id="JACBYQ010000001">
    <property type="protein sequence ID" value="NYE94862.1"/>
    <property type="molecule type" value="Genomic_DNA"/>
</dbReference>
<dbReference type="GO" id="GO:0005886">
    <property type="term" value="C:plasma membrane"/>
    <property type="evidence" value="ECO:0007669"/>
    <property type="project" value="UniProtKB-SubCell"/>
</dbReference>
<proteinExistence type="predicted"/>
<feature type="transmembrane region" description="Helical" evidence="5">
    <location>
        <begin position="227"/>
        <end position="249"/>
    </location>
</feature>
<comment type="caution">
    <text evidence="7">The sequence shown here is derived from an EMBL/GenBank/DDBJ whole genome shotgun (WGS) entry which is preliminary data.</text>
</comment>
<feature type="transmembrane region" description="Helical" evidence="5">
    <location>
        <begin position="300"/>
        <end position="322"/>
    </location>
</feature>
<feature type="transmembrane region" description="Helical" evidence="5">
    <location>
        <begin position="201"/>
        <end position="221"/>
    </location>
</feature>
<name>A0A7Y9LSN0_9MICC</name>
<dbReference type="RefSeq" id="WP_179388577.1">
    <property type="nucleotide sequence ID" value="NZ_JACBYQ010000001.1"/>
</dbReference>
<feature type="transmembrane region" description="Helical" evidence="5">
    <location>
        <begin position="430"/>
        <end position="451"/>
    </location>
</feature>
<feature type="transmembrane region" description="Helical" evidence="5">
    <location>
        <begin position="359"/>
        <end position="382"/>
    </location>
</feature>
<dbReference type="Pfam" id="PF07690">
    <property type="entry name" value="MFS_1"/>
    <property type="match status" value="1"/>
</dbReference>
<sequence length="460" mass="47950">MSATMLPLTGYQRKILFIAILASFVSILDGSVVNLALPAINRELGGGLSSQQWIVDAYMLTLGALILVAGSLSDLFGRVRVLMVGLIGFGATSVLCGIATSDVMLILARGLQGVAGALLVPSSLALIIAAFSGPAQSKAIGQWTAWTGASTLVAPLVGGVAVDFLSWRFVFFINLLPILICLPLLWSLRSTDASRDPAIKVDWLGAVLAVVGLGGVVYAMIEQGSFGWGSPFVLIPLVLGVLALIGFVLHERRAAQPMMPLTLFSIRNFWVGNISTLFIYGALSLGFFTLGLYLQQVAHLSATIAGIALLPATVLMLLFSSWFGSLSGKFGPRLFMGAGPVLAGLGFLWLLNLSTDFNYWWQVLPGILLFGLGLAITVAPLTSAILSSVSADRAGIGSAVNNAVARIAGLVTVALAGALLGGVLDTAGARQVSVITALLLIIGGLISAFGIQNQRKSLAE</sequence>
<dbReference type="InterPro" id="IPR036259">
    <property type="entry name" value="MFS_trans_sf"/>
</dbReference>
<evidence type="ECO:0000256" key="2">
    <source>
        <dbReference type="ARBA" id="ARBA00022692"/>
    </source>
</evidence>
<dbReference type="PANTHER" id="PTHR42718">
    <property type="entry name" value="MAJOR FACILITATOR SUPERFAMILY MULTIDRUG TRANSPORTER MFSC"/>
    <property type="match status" value="1"/>
</dbReference>
<feature type="transmembrane region" description="Helical" evidence="5">
    <location>
        <begin position="83"/>
        <end position="107"/>
    </location>
</feature>
<feature type="transmembrane region" description="Helical" evidence="5">
    <location>
        <begin position="15"/>
        <end position="37"/>
    </location>
</feature>
<evidence type="ECO:0000256" key="1">
    <source>
        <dbReference type="ARBA" id="ARBA00004651"/>
    </source>
</evidence>
<gene>
    <name evidence="7" type="ORF">FHU41_001083</name>
</gene>
<keyword evidence="3 5" id="KW-1133">Transmembrane helix</keyword>
<feature type="transmembrane region" description="Helical" evidence="5">
    <location>
        <begin position="270"/>
        <end position="294"/>
    </location>
</feature>
<protein>
    <submittedName>
        <fullName evidence="7">EmrB/QacA subfamily drug resistance transporter</fullName>
    </submittedName>
</protein>
<feature type="domain" description="Major facilitator superfamily (MFS) profile" evidence="6">
    <location>
        <begin position="15"/>
        <end position="455"/>
    </location>
</feature>
<feature type="transmembrane region" description="Helical" evidence="5">
    <location>
        <begin position="143"/>
        <end position="162"/>
    </location>
</feature>
<feature type="transmembrane region" description="Helical" evidence="5">
    <location>
        <begin position="403"/>
        <end position="424"/>
    </location>
</feature>
<dbReference type="PROSITE" id="PS50850">
    <property type="entry name" value="MFS"/>
    <property type="match status" value="1"/>
</dbReference>
<dbReference type="Gene3D" id="1.20.1250.20">
    <property type="entry name" value="MFS general substrate transporter like domains"/>
    <property type="match status" value="1"/>
</dbReference>
<reference evidence="7 8" key="1">
    <citation type="submission" date="2020-07" db="EMBL/GenBank/DDBJ databases">
        <title>Sequencing the genomes of 1000 actinobacteria strains.</title>
        <authorList>
            <person name="Klenk H.-P."/>
        </authorList>
    </citation>
    <scope>NUCLEOTIDE SEQUENCE [LARGE SCALE GENOMIC DNA]</scope>
    <source>
        <strain evidence="7 8">DSM 102047</strain>
    </source>
</reference>
<dbReference type="InterPro" id="IPR011701">
    <property type="entry name" value="MFS"/>
</dbReference>
<evidence type="ECO:0000259" key="6">
    <source>
        <dbReference type="PROSITE" id="PS50850"/>
    </source>
</evidence>
<dbReference type="Proteomes" id="UP000521748">
    <property type="component" value="Unassembled WGS sequence"/>
</dbReference>
<dbReference type="CDD" id="cd17321">
    <property type="entry name" value="MFS_MMR_MDR_like"/>
    <property type="match status" value="1"/>
</dbReference>
<evidence type="ECO:0000313" key="7">
    <source>
        <dbReference type="EMBL" id="NYE94862.1"/>
    </source>
</evidence>
<keyword evidence="4 5" id="KW-0472">Membrane</keyword>
<accession>A0A7Y9LSN0</accession>
<dbReference type="GO" id="GO:0022857">
    <property type="term" value="F:transmembrane transporter activity"/>
    <property type="evidence" value="ECO:0007669"/>
    <property type="project" value="InterPro"/>
</dbReference>
<keyword evidence="2 5" id="KW-0812">Transmembrane</keyword>
<comment type="subcellular location">
    <subcellularLocation>
        <location evidence="1">Cell membrane</location>
        <topology evidence="1">Multi-pass membrane protein</topology>
    </subcellularLocation>
</comment>
<dbReference type="PANTHER" id="PTHR42718:SF42">
    <property type="entry name" value="EXPORT PROTEIN"/>
    <property type="match status" value="1"/>
</dbReference>
<feature type="transmembrane region" description="Helical" evidence="5">
    <location>
        <begin position="168"/>
        <end position="189"/>
    </location>
</feature>